<keyword evidence="2" id="KW-0472">Membrane</keyword>
<evidence type="ECO:0000256" key="3">
    <source>
        <dbReference type="SAM" id="SignalP"/>
    </source>
</evidence>
<feature type="coiled-coil region" evidence="1">
    <location>
        <begin position="293"/>
        <end position="324"/>
    </location>
</feature>
<organism evidence="4 5">
    <name type="scientific">Candidatus Roizmanbacteria bacterium RIFOXYA1_FULL_41_12</name>
    <dbReference type="NCBI Taxonomy" id="1802082"/>
    <lineage>
        <taxon>Bacteria</taxon>
        <taxon>Candidatus Roizmaniibacteriota</taxon>
    </lineage>
</organism>
<keyword evidence="1" id="KW-0175">Coiled coil</keyword>
<gene>
    <name evidence="4" type="ORF">A2209_01255</name>
</gene>
<keyword evidence="2" id="KW-1133">Transmembrane helix</keyword>
<feature type="chain" id="PRO_5009529495" description="CARDB domain-containing protein" evidence="3">
    <location>
        <begin position="24"/>
        <end position="326"/>
    </location>
</feature>
<dbReference type="EMBL" id="MGBG01000017">
    <property type="protein sequence ID" value="OGK64672.1"/>
    <property type="molecule type" value="Genomic_DNA"/>
</dbReference>
<keyword evidence="3" id="KW-0732">Signal</keyword>
<protein>
    <recommendedName>
        <fullName evidence="6">CARDB domain-containing protein</fullName>
    </recommendedName>
</protein>
<evidence type="ECO:0000256" key="1">
    <source>
        <dbReference type="SAM" id="Coils"/>
    </source>
</evidence>
<dbReference type="AlphaFoldDB" id="A0A1F7K9X0"/>
<name>A0A1F7K9X0_9BACT</name>
<sequence>MKKIIYFLLITSLFLSLTGSALAQEKLQMIVGPVRQEIFLNPGENDQVEIRFYNQSERPITGQLTAVDFIVTSSDGAPTLLDDPSQASPKFSGTSWISLPYDQITIAATNRVNVPVSIQVPNNAKPGGRYVAIYFQPNNNTPTSSGSGVASRIAGLLYIRVNGEITENALITRFYSPSFFEYGPITVNTEILNRGDYHITPKAVIAMSNAFGTLTDQVSLRDENIFPDATRIFTNEIGPKWLFGRYKLSLMGSYGTNGKSLEATTYVWVMPWRIIAIVILGIILIYILIKKVILSSNEQVSELESRLSKEEEELEELKKLLRKKNE</sequence>
<keyword evidence="2" id="KW-0812">Transmembrane</keyword>
<proteinExistence type="predicted"/>
<evidence type="ECO:0000313" key="5">
    <source>
        <dbReference type="Proteomes" id="UP000178450"/>
    </source>
</evidence>
<evidence type="ECO:0008006" key="6">
    <source>
        <dbReference type="Google" id="ProtNLM"/>
    </source>
</evidence>
<feature type="transmembrane region" description="Helical" evidence="2">
    <location>
        <begin position="266"/>
        <end position="289"/>
    </location>
</feature>
<evidence type="ECO:0000256" key="2">
    <source>
        <dbReference type="SAM" id="Phobius"/>
    </source>
</evidence>
<feature type="signal peptide" evidence="3">
    <location>
        <begin position="1"/>
        <end position="23"/>
    </location>
</feature>
<reference evidence="4 5" key="1">
    <citation type="journal article" date="2016" name="Nat. Commun.">
        <title>Thousands of microbial genomes shed light on interconnected biogeochemical processes in an aquifer system.</title>
        <authorList>
            <person name="Anantharaman K."/>
            <person name="Brown C.T."/>
            <person name="Hug L.A."/>
            <person name="Sharon I."/>
            <person name="Castelle C.J."/>
            <person name="Probst A.J."/>
            <person name="Thomas B.C."/>
            <person name="Singh A."/>
            <person name="Wilkins M.J."/>
            <person name="Karaoz U."/>
            <person name="Brodie E.L."/>
            <person name="Williams K.H."/>
            <person name="Hubbard S.S."/>
            <person name="Banfield J.F."/>
        </authorList>
    </citation>
    <scope>NUCLEOTIDE SEQUENCE [LARGE SCALE GENOMIC DNA]</scope>
</reference>
<comment type="caution">
    <text evidence="4">The sequence shown here is derived from an EMBL/GenBank/DDBJ whole genome shotgun (WGS) entry which is preliminary data.</text>
</comment>
<accession>A0A1F7K9X0</accession>
<dbReference type="Proteomes" id="UP000178450">
    <property type="component" value="Unassembled WGS sequence"/>
</dbReference>
<evidence type="ECO:0000313" key="4">
    <source>
        <dbReference type="EMBL" id="OGK64672.1"/>
    </source>
</evidence>